<name>A0AAV4J0F8_9GAST</name>
<evidence type="ECO:0000313" key="2">
    <source>
        <dbReference type="Proteomes" id="UP000762676"/>
    </source>
</evidence>
<keyword evidence="2" id="KW-1185">Reference proteome</keyword>
<comment type="caution">
    <text evidence="1">The sequence shown here is derived from an EMBL/GenBank/DDBJ whole genome shotgun (WGS) entry which is preliminary data.</text>
</comment>
<gene>
    <name evidence="1" type="ORF">ElyMa_003209900</name>
</gene>
<sequence>MRFKSSDGNPNYARQTTGEAENQIILVRHERLNIKMLLTHSQDTRRKQRWFLPQLWNCDRLCGLVVGHSLGDRVVRGSIPGRVKLRTLKLVLAGDPPIVWHYGFSAKSGRPRVRIM</sequence>
<accession>A0AAV4J0F8</accession>
<proteinExistence type="predicted"/>
<reference evidence="1 2" key="1">
    <citation type="journal article" date="2021" name="Elife">
        <title>Chloroplast acquisition without the gene transfer in kleptoplastic sea slugs, Plakobranchus ocellatus.</title>
        <authorList>
            <person name="Maeda T."/>
            <person name="Takahashi S."/>
            <person name="Yoshida T."/>
            <person name="Shimamura S."/>
            <person name="Takaki Y."/>
            <person name="Nagai Y."/>
            <person name="Toyoda A."/>
            <person name="Suzuki Y."/>
            <person name="Arimoto A."/>
            <person name="Ishii H."/>
            <person name="Satoh N."/>
            <person name="Nishiyama T."/>
            <person name="Hasebe M."/>
            <person name="Maruyama T."/>
            <person name="Minagawa J."/>
            <person name="Obokata J."/>
            <person name="Shigenobu S."/>
        </authorList>
    </citation>
    <scope>NUCLEOTIDE SEQUENCE [LARGE SCALE GENOMIC DNA]</scope>
</reference>
<evidence type="ECO:0000313" key="1">
    <source>
        <dbReference type="EMBL" id="GFS16274.1"/>
    </source>
</evidence>
<dbReference type="EMBL" id="BMAT01006605">
    <property type="protein sequence ID" value="GFS16274.1"/>
    <property type="molecule type" value="Genomic_DNA"/>
</dbReference>
<protein>
    <submittedName>
        <fullName evidence="1">Uncharacterized protein</fullName>
    </submittedName>
</protein>
<dbReference type="AlphaFoldDB" id="A0AAV4J0F8"/>
<organism evidence="1 2">
    <name type="scientific">Elysia marginata</name>
    <dbReference type="NCBI Taxonomy" id="1093978"/>
    <lineage>
        <taxon>Eukaryota</taxon>
        <taxon>Metazoa</taxon>
        <taxon>Spiralia</taxon>
        <taxon>Lophotrochozoa</taxon>
        <taxon>Mollusca</taxon>
        <taxon>Gastropoda</taxon>
        <taxon>Heterobranchia</taxon>
        <taxon>Euthyneura</taxon>
        <taxon>Panpulmonata</taxon>
        <taxon>Sacoglossa</taxon>
        <taxon>Placobranchoidea</taxon>
        <taxon>Plakobranchidae</taxon>
        <taxon>Elysia</taxon>
    </lineage>
</organism>
<dbReference type="Proteomes" id="UP000762676">
    <property type="component" value="Unassembled WGS sequence"/>
</dbReference>